<proteinExistence type="predicted"/>
<organism evidence="1 2">
    <name type="scientific">Ktedonobacter robiniae</name>
    <dbReference type="NCBI Taxonomy" id="2778365"/>
    <lineage>
        <taxon>Bacteria</taxon>
        <taxon>Bacillati</taxon>
        <taxon>Chloroflexota</taxon>
        <taxon>Ktedonobacteria</taxon>
        <taxon>Ktedonobacterales</taxon>
        <taxon>Ktedonobacteraceae</taxon>
        <taxon>Ktedonobacter</taxon>
    </lineage>
</organism>
<sequence length="75" mass="8619">MSVKTVLILLNTLAVSEKIFQTDVQLKFDIVIQRHKIVSAIPEYSIANVKNINKPTGTYVWLHRIFQICSFDSKI</sequence>
<gene>
    <name evidence="1" type="ORF">KSB_11460</name>
</gene>
<comment type="caution">
    <text evidence="1">The sequence shown here is derived from an EMBL/GenBank/DDBJ whole genome shotgun (WGS) entry which is preliminary data.</text>
</comment>
<dbReference type="Proteomes" id="UP000654345">
    <property type="component" value="Unassembled WGS sequence"/>
</dbReference>
<name>A0ABQ3UIW3_9CHLR</name>
<evidence type="ECO:0000313" key="1">
    <source>
        <dbReference type="EMBL" id="GHO52671.1"/>
    </source>
</evidence>
<accession>A0ABQ3UIW3</accession>
<keyword evidence="2" id="KW-1185">Reference proteome</keyword>
<dbReference type="EMBL" id="BNJG01000001">
    <property type="protein sequence ID" value="GHO52671.1"/>
    <property type="molecule type" value="Genomic_DNA"/>
</dbReference>
<evidence type="ECO:0000313" key="2">
    <source>
        <dbReference type="Proteomes" id="UP000654345"/>
    </source>
</evidence>
<reference evidence="1 2" key="1">
    <citation type="journal article" date="2021" name="Int. J. Syst. Evol. Microbiol.">
        <title>Reticulibacter mediterranei gen. nov., sp. nov., within the new family Reticulibacteraceae fam. nov., and Ktedonospora formicarum gen. nov., sp. nov., Ktedonobacter robiniae sp. nov., Dictyobacter formicarum sp. nov. and Dictyobacter arantiisoli sp. nov., belonging to the class Ktedonobacteria.</title>
        <authorList>
            <person name="Yabe S."/>
            <person name="Zheng Y."/>
            <person name="Wang C.M."/>
            <person name="Sakai Y."/>
            <person name="Abe K."/>
            <person name="Yokota A."/>
            <person name="Donadio S."/>
            <person name="Cavaletti L."/>
            <person name="Monciardini P."/>
        </authorList>
    </citation>
    <scope>NUCLEOTIDE SEQUENCE [LARGE SCALE GENOMIC DNA]</scope>
    <source>
        <strain evidence="1 2">SOSP1-30</strain>
    </source>
</reference>
<protein>
    <submittedName>
        <fullName evidence="1">Uncharacterized protein</fullName>
    </submittedName>
</protein>